<dbReference type="Proteomes" id="UP000015102">
    <property type="component" value="Unassembled WGS sequence"/>
</dbReference>
<dbReference type="HOGENOM" id="CLU_1995206_0_0_1"/>
<sequence>MADDIMTAFPKTRSQSKLLSKLAEWVESIRFGWFLKYIGFPEADNLIDNLVSREILSFAKKNWNQCAIELALLDYFYKHVGNVRNVWGFGNILVRNNIFTKTLRSSFPNRHTFFALRHYKKKHEH</sequence>
<reference evidence="1" key="2">
    <citation type="submission" date="2015-06" db="UniProtKB">
        <authorList>
            <consortium name="EnsemblMetazoa"/>
        </authorList>
    </citation>
    <scope>IDENTIFICATION</scope>
</reference>
<keyword evidence="2" id="KW-1185">Reference proteome</keyword>
<organism evidence="1 2">
    <name type="scientific">Megaselia scalaris</name>
    <name type="common">Humpbacked fly</name>
    <name type="synonym">Phora scalaris</name>
    <dbReference type="NCBI Taxonomy" id="36166"/>
    <lineage>
        <taxon>Eukaryota</taxon>
        <taxon>Metazoa</taxon>
        <taxon>Ecdysozoa</taxon>
        <taxon>Arthropoda</taxon>
        <taxon>Hexapoda</taxon>
        <taxon>Insecta</taxon>
        <taxon>Pterygota</taxon>
        <taxon>Neoptera</taxon>
        <taxon>Endopterygota</taxon>
        <taxon>Diptera</taxon>
        <taxon>Brachycera</taxon>
        <taxon>Muscomorpha</taxon>
        <taxon>Platypezoidea</taxon>
        <taxon>Phoridae</taxon>
        <taxon>Megaseliini</taxon>
        <taxon>Megaselia</taxon>
    </lineage>
</organism>
<accession>T1GLN0</accession>
<dbReference type="EMBL" id="CAQQ02123007">
    <property type="status" value="NOT_ANNOTATED_CDS"/>
    <property type="molecule type" value="Genomic_DNA"/>
</dbReference>
<dbReference type="EMBL" id="CAQQ02123008">
    <property type="status" value="NOT_ANNOTATED_CDS"/>
    <property type="molecule type" value="Genomic_DNA"/>
</dbReference>
<protein>
    <submittedName>
        <fullName evidence="1">Uncharacterized protein</fullName>
    </submittedName>
</protein>
<dbReference type="EnsemblMetazoa" id="MESCA004442-RA">
    <property type="protein sequence ID" value="MESCA004442-PA"/>
    <property type="gene ID" value="MESCA004442"/>
</dbReference>
<evidence type="ECO:0000313" key="1">
    <source>
        <dbReference type="EnsemblMetazoa" id="MESCA004442-PA"/>
    </source>
</evidence>
<evidence type="ECO:0000313" key="2">
    <source>
        <dbReference type="Proteomes" id="UP000015102"/>
    </source>
</evidence>
<reference evidence="2" key="1">
    <citation type="submission" date="2013-02" db="EMBL/GenBank/DDBJ databases">
        <authorList>
            <person name="Hughes D."/>
        </authorList>
    </citation>
    <scope>NUCLEOTIDE SEQUENCE</scope>
    <source>
        <strain>Durham</strain>
        <strain evidence="2">NC isolate 2 -- Noor lab</strain>
    </source>
</reference>
<dbReference type="AlphaFoldDB" id="T1GLN0"/>
<proteinExistence type="predicted"/>
<name>T1GLN0_MEGSC</name>